<feature type="compositionally biased region" description="Gly residues" evidence="1">
    <location>
        <begin position="411"/>
        <end position="441"/>
    </location>
</feature>
<dbReference type="Gene3D" id="2.40.30.170">
    <property type="match status" value="1"/>
</dbReference>
<accession>A0A853DP15</accession>
<protein>
    <submittedName>
        <fullName evidence="4">Macrolide-specific efflux system membrane fusion protein</fullName>
    </submittedName>
</protein>
<dbReference type="GO" id="GO:1990281">
    <property type="term" value="C:efflux pump complex"/>
    <property type="evidence" value="ECO:0007669"/>
    <property type="project" value="TreeGrafter"/>
</dbReference>
<reference evidence="4 5" key="1">
    <citation type="submission" date="2020-07" db="EMBL/GenBank/DDBJ databases">
        <title>Sequencing the genomes of 1000 actinobacteria strains.</title>
        <authorList>
            <person name="Klenk H.-P."/>
        </authorList>
    </citation>
    <scope>NUCLEOTIDE SEQUENCE [LARGE SCALE GENOMIC DNA]</scope>
    <source>
        <strain evidence="4 5">DSM 15166</strain>
    </source>
</reference>
<dbReference type="Gene3D" id="2.40.420.20">
    <property type="match status" value="1"/>
</dbReference>
<evidence type="ECO:0000313" key="4">
    <source>
        <dbReference type="EMBL" id="NYK10218.1"/>
    </source>
</evidence>
<keyword evidence="2" id="KW-1133">Transmembrane helix</keyword>
<feature type="transmembrane region" description="Helical" evidence="2">
    <location>
        <begin position="12"/>
        <end position="33"/>
    </location>
</feature>
<feature type="compositionally biased region" description="Low complexity" evidence="1">
    <location>
        <begin position="401"/>
        <end position="410"/>
    </location>
</feature>
<keyword evidence="2" id="KW-0812">Transmembrane</keyword>
<evidence type="ECO:0000259" key="3">
    <source>
        <dbReference type="Pfam" id="PF25975"/>
    </source>
</evidence>
<evidence type="ECO:0000256" key="1">
    <source>
        <dbReference type="SAM" id="MobiDB-lite"/>
    </source>
</evidence>
<dbReference type="PANTHER" id="PTHR30469:SF33">
    <property type="entry name" value="SLR1207 PROTEIN"/>
    <property type="match status" value="1"/>
</dbReference>
<dbReference type="SUPFAM" id="SSF111369">
    <property type="entry name" value="HlyD-like secretion proteins"/>
    <property type="match status" value="1"/>
</dbReference>
<feature type="compositionally biased region" description="Low complexity" evidence="1">
    <location>
        <begin position="190"/>
        <end position="204"/>
    </location>
</feature>
<dbReference type="EMBL" id="JACCHJ010000001">
    <property type="protein sequence ID" value="NYK10218.1"/>
    <property type="molecule type" value="Genomic_DNA"/>
</dbReference>
<evidence type="ECO:0000256" key="2">
    <source>
        <dbReference type="SAM" id="Phobius"/>
    </source>
</evidence>
<feature type="region of interest" description="Disordered" evidence="1">
    <location>
        <begin position="390"/>
        <end position="441"/>
    </location>
</feature>
<dbReference type="Gene3D" id="2.40.50.100">
    <property type="match status" value="1"/>
</dbReference>
<name>A0A853DP15_9MICO</name>
<feature type="compositionally biased region" description="Gly residues" evidence="1">
    <location>
        <begin position="391"/>
        <end position="400"/>
    </location>
</feature>
<keyword evidence="5" id="KW-1185">Reference proteome</keyword>
<dbReference type="GO" id="GO:0015562">
    <property type="term" value="F:efflux transmembrane transporter activity"/>
    <property type="evidence" value="ECO:0007669"/>
    <property type="project" value="TreeGrafter"/>
</dbReference>
<dbReference type="InterPro" id="IPR058649">
    <property type="entry name" value="CzcB_C"/>
</dbReference>
<evidence type="ECO:0000313" key="5">
    <source>
        <dbReference type="Proteomes" id="UP000521075"/>
    </source>
</evidence>
<feature type="compositionally biased region" description="Gly residues" evidence="1">
    <location>
        <begin position="205"/>
        <end position="228"/>
    </location>
</feature>
<dbReference type="Pfam" id="PF25975">
    <property type="entry name" value="CzcB_C"/>
    <property type="match status" value="1"/>
</dbReference>
<proteinExistence type="predicted"/>
<dbReference type="Gene3D" id="1.10.287.470">
    <property type="entry name" value="Helix hairpin bin"/>
    <property type="match status" value="1"/>
</dbReference>
<organism evidence="4 5">
    <name type="scientific">Leifsonia naganoensis</name>
    <dbReference type="NCBI Taxonomy" id="150025"/>
    <lineage>
        <taxon>Bacteria</taxon>
        <taxon>Bacillati</taxon>
        <taxon>Actinomycetota</taxon>
        <taxon>Actinomycetes</taxon>
        <taxon>Micrococcales</taxon>
        <taxon>Microbacteriaceae</taxon>
        <taxon>Leifsonia</taxon>
    </lineage>
</organism>
<keyword evidence="2" id="KW-0472">Membrane</keyword>
<dbReference type="AlphaFoldDB" id="A0A853DP15"/>
<dbReference type="PANTHER" id="PTHR30469">
    <property type="entry name" value="MULTIDRUG RESISTANCE PROTEIN MDTA"/>
    <property type="match status" value="1"/>
</dbReference>
<feature type="region of interest" description="Disordered" evidence="1">
    <location>
        <begin position="190"/>
        <end position="236"/>
    </location>
</feature>
<dbReference type="RefSeq" id="WP_179700995.1">
    <property type="nucleotide sequence ID" value="NZ_BAAAHA010000006.1"/>
</dbReference>
<comment type="caution">
    <text evidence="4">The sequence shown here is derived from an EMBL/GenBank/DDBJ whole genome shotgun (WGS) entry which is preliminary data.</text>
</comment>
<feature type="domain" description="CzcB-like C-terminal circularly permuted SH3-like" evidence="3">
    <location>
        <begin position="331"/>
        <end position="382"/>
    </location>
</feature>
<sequence length="441" mass="42548">MKRTLARIRPRTWIITAAVVVAVVGGGAVYWFGFALPAQATSSQPATRTVQASTQTLQKTVSATGTLSPTVSEDVNFLPSGTVTAVNVAAGATVTAGEVLATVDTVSANATLLQAKADLASAQAKLSDAQDASTGSTTDVAAVAAAQAQVTSAQSSVDTAQTALDGTTLVAPVAGLVTAVNVAVGDAVTGTSGSTSSSSSSGSGASSGSGGSTGGGATGGTGTTGSGTGSSTSTSTSTAQFTIVGTGSWEVDLTVSASDLKSIAKNDQVELSTSDNDSFFGTVTSIGQLPSTTSGSAAYPVVVSVTGSPENLYDGVSVTAAIVYERRTDVLTVPSAAITTANGKSTVTKVVDGKDVTTDVTVGETSGTVTEITKGLSSGDSVLVTVFTPGSGTGTGGSTGQTGQTGQQGQFPGGGEGFTGGGEGGQFPGGGQTGNGGTRNG</sequence>
<dbReference type="Proteomes" id="UP000521075">
    <property type="component" value="Unassembled WGS sequence"/>
</dbReference>
<gene>
    <name evidence="4" type="ORF">HNR14_002099</name>
</gene>